<protein>
    <submittedName>
        <fullName evidence="1">Uncharacterized protein</fullName>
    </submittedName>
</protein>
<sequence length="338" mass="37322">MTRNLKHSTQLGSLLLSTALICSFAQAQNTARPDLEGVWSNASLTNLTRRSGVDTLVVTPEDAQVIAASIPIGGIEGGFDEDDGVNNTPEAGAEDFGARAYNHFWVDPGSSLALVKGEFRTSYIINPENGQVPRLENPTADYRRTSFGSRYVTGIGNADGPEALPLSERCILSEGRAGPAMQSGLYNNNYEFVQTDDYVMINVEQMHDARIIPIFDSPAEARDNRRPEVLQQYMGDSVGWYENDALVVETINVNPQQMQQSSTAITKNGKVTERFTRYSDTEIVYRFTVEDSDLYSQPWTAELSFHDIGGQLYEYACHEGNYSMSGSLAGARRLEAEQ</sequence>
<reference evidence="1" key="1">
    <citation type="submission" date="2018-05" db="EMBL/GenBank/DDBJ databases">
        <authorList>
            <person name="Lanie J.A."/>
            <person name="Ng W.-L."/>
            <person name="Kazmierczak K.M."/>
            <person name="Andrzejewski T.M."/>
            <person name="Davidsen T.M."/>
            <person name="Wayne K.J."/>
            <person name="Tettelin H."/>
            <person name="Glass J.I."/>
            <person name="Rusch D."/>
            <person name="Podicherti R."/>
            <person name="Tsui H.-C.T."/>
            <person name="Winkler M.E."/>
        </authorList>
    </citation>
    <scope>NUCLEOTIDE SEQUENCE</scope>
</reference>
<accession>A0A382BEF9</accession>
<name>A0A382BEF9_9ZZZZ</name>
<dbReference type="EMBL" id="UINC01029449">
    <property type="protein sequence ID" value="SVB12178.1"/>
    <property type="molecule type" value="Genomic_DNA"/>
</dbReference>
<organism evidence="1">
    <name type="scientific">marine metagenome</name>
    <dbReference type="NCBI Taxonomy" id="408172"/>
    <lineage>
        <taxon>unclassified sequences</taxon>
        <taxon>metagenomes</taxon>
        <taxon>ecological metagenomes</taxon>
    </lineage>
</organism>
<evidence type="ECO:0000313" key="1">
    <source>
        <dbReference type="EMBL" id="SVB12178.1"/>
    </source>
</evidence>
<gene>
    <name evidence="1" type="ORF">METZ01_LOCUS165032</name>
</gene>
<dbReference type="AlphaFoldDB" id="A0A382BEF9"/>
<proteinExistence type="predicted"/>